<protein>
    <submittedName>
        <fullName evidence="1">Uncharacterized protein</fullName>
    </submittedName>
</protein>
<name>A0A0E9UTS4_ANGAN</name>
<reference evidence="1" key="1">
    <citation type="submission" date="2014-11" db="EMBL/GenBank/DDBJ databases">
        <authorList>
            <person name="Amaro Gonzalez C."/>
        </authorList>
    </citation>
    <scope>NUCLEOTIDE SEQUENCE</scope>
</reference>
<dbReference type="EMBL" id="GBXM01040229">
    <property type="protein sequence ID" value="JAH68348.1"/>
    <property type="molecule type" value="Transcribed_RNA"/>
</dbReference>
<dbReference type="AlphaFoldDB" id="A0A0E9UTS4"/>
<proteinExistence type="predicted"/>
<evidence type="ECO:0000313" key="1">
    <source>
        <dbReference type="EMBL" id="JAH68348.1"/>
    </source>
</evidence>
<sequence length="25" mass="2934">MSKLKKERNGQKLENKFAFIENGHS</sequence>
<organism evidence="1">
    <name type="scientific">Anguilla anguilla</name>
    <name type="common">European freshwater eel</name>
    <name type="synonym">Muraena anguilla</name>
    <dbReference type="NCBI Taxonomy" id="7936"/>
    <lineage>
        <taxon>Eukaryota</taxon>
        <taxon>Metazoa</taxon>
        <taxon>Chordata</taxon>
        <taxon>Craniata</taxon>
        <taxon>Vertebrata</taxon>
        <taxon>Euteleostomi</taxon>
        <taxon>Actinopterygii</taxon>
        <taxon>Neopterygii</taxon>
        <taxon>Teleostei</taxon>
        <taxon>Anguilliformes</taxon>
        <taxon>Anguillidae</taxon>
        <taxon>Anguilla</taxon>
    </lineage>
</organism>
<reference evidence="1" key="2">
    <citation type="journal article" date="2015" name="Fish Shellfish Immunol.">
        <title>Early steps in the European eel (Anguilla anguilla)-Vibrio vulnificus interaction in the gills: Role of the RtxA13 toxin.</title>
        <authorList>
            <person name="Callol A."/>
            <person name="Pajuelo D."/>
            <person name="Ebbesson L."/>
            <person name="Teles M."/>
            <person name="MacKenzie S."/>
            <person name="Amaro C."/>
        </authorList>
    </citation>
    <scope>NUCLEOTIDE SEQUENCE</scope>
</reference>
<accession>A0A0E9UTS4</accession>